<feature type="domain" description="Peptidase S8/S53" evidence="6">
    <location>
        <begin position="189"/>
        <end position="391"/>
    </location>
</feature>
<keyword evidence="9" id="KW-1185">Reference proteome</keyword>
<dbReference type="InterPro" id="IPR036852">
    <property type="entry name" value="Peptidase_S8/S53_dom_sf"/>
</dbReference>
<keyword evidence="4 5" id="KW-0720">Serine protease</keyword>
<protein>
    <submittedName>
        <fullName evidence="8">S8 family serine peptidase</fullName>
    </submittedName>
</protein>
<evidence type="ECO:0000259" key="6">
    <source>
        <dbReference type="Pfam" id="PF00082"/>
    </source>
</evidence>
<proteinExistence type="inferred from homology"/>
<evidence type="ECO:0000256" key="5">
    <source>
        <dbReference type="PROSITE-ProRule" id="PRU01240"/>
    </source>
</evidence>
<evidence type="ECO:0000313" key="8">
    <source>
        <dbReference type="EMBL" id="MBL3657445.1"/>
    </source>
</evidence>
<accession>A0A937K1K8</accession>
<organism evidence="8 9">
    <name type="scientific">Fulvivirga sediminis</name>
    <dbReference type="NCBI Taxonomy" id="2803949"/>
    <lineage>
        <taxon>Bacteria</taxon>
        <taxon>Pseudomonadati</taxon>
        <taxon>Bacteroidota</taxon>
        <taxon>Cytophagia</taxon>
        <taxon>Cytophagales</taxon>
        <taxon>Fulvivirgaceae</taxon>
        <taxon>Fulvivirga</taxon>
    </lineage>
</organism>
<dbReference type="InterPro" id="IPR050131">
    <property type="entry name" value="Peptidase_S8_subtilisin-like"/>
</dbReference>
<reference evidence="8" key="1">
    <citation type="submission" date="2021-01" db="EMBL/GenBank/DDBJ databases">
        <title>Fulvivirga kasyanovii gen. nov., sp nov., a novel member of the phylum Bacteroidetes isolated from seawater in a mussel farm.</title>
        <authorList>
            <person name="Zhao L.-H."/>
            <person name="Wang Z.-J."/>
        </authorList>
    </citation>
    <scope>NUCLEOTIDE SEQUENCE</scope>
    <source>
        <strain evidence="8">2943</strain>
    </source>
</reference>
<dbReference type="PROSITE" id="PS51257">
    <property type="entry name" value="PROKAR_LIPOPROTEIN"/>
    <property type="match status" value="1"/>
</dbReference>
<feature type="active site" description="Charge relay system" evidence="5">
    <location>
        <position position="380"/>
    </location>
</feature>
<dbReference type="GO" id="GO:0006508">
    <property type="term" value="P:proteolysis"/>
    <property type="evidence" value="ECO:0007669"/>
    <property type="project" value="UniProtKB-KW"/>
</dbReference>
<evidence type="ECO:0000256" key="2">
    <source>
        <dbReference type="ARBA" id="ARBA00022670"/>
    </source>
</evidence>
<dbReference type="PROSITE" id="PS51892">
    <property type="entry name" value="SUBTILASE"/>
    <property type="match status" value="1"/>
</dbReference>
<dbReference type="EMBL" id="JAESIY010000008">
    <property type="protein sequence ID" value="MBL3657445.1"/>
    <property type="molecule type" value="Genomic_DNA"/>
</dbReference>
<dbReference type="SUPFAM" id="SSF52743">
    <property type="entry name" value="Subtilisin-like"/>
    <property type="match status" value="1"/>
</dbReference>
<dbReference type="PROSITE" id="PS00136">
    <property type="entry name" value="SUBTILASE_ASP"/>
    <property type="match status" value="1"/>
</dbReference>
<dbReference type="InterPro" id="IPR010259">
    <property type="entry name" value="S8pro/Inhibitor_I9"/>
</dbReference>
<dbReference type="InterPro" id="IPR000209">
    <property type="entry name" value="Peptidase_S8/S53_dom"/>
</dbReference>
<dbReference type="PRINTS" id="PR00723">
    <property type="entry name" value="SUBTILISIN"/>
</dbReference>
<dbReference type="Proteomes" id="UP000659388">
    <property type="component" value="Unassembled WGS sequence"/>
</dbReference>
<dbReference type="RefSeq" id="WP_202245239.1">
    <property type="nucleotide sequence ID" value="NZ_JAESIY010000008.1"/>
</dbReference>
<dbReference type="PANTHER" id="PTHR43806:SF11">
    <property type="entry name" value="CEREVISIN-RELATED"/>
    <property type="match status" value="1"/>
</dbReference>
<keyword evidence="2 5" id="KW-0645">Protease</keyword>
<comment type="caution">
    <text evidence="8">The sequence shown here is derived from an EMBL/GenBank/DDBJ whole genome shotgun (WGS) entry which is preliminary data.</text>
</comment>
<keyword evidence="3 5" id="KW-0378">Hydrolase</keyword>
<gene>
    <name evidence="8" type="ORF">JL102_14960</name>
</gene>
<dbReference type="AlphaFoldDB" id="A0A937K1K8"/>
<sequence>MKNLTLKYPHLISIAILFSCLIACDEEDHTIKKTEVREAAEITLEKHGDIISGSYIVTLKQGSAQSNMRTMKGYANRQAVAKPLMHEMIKRAGLQLNQLENVYSAAGMMGFSINNVASSNLARLKRMPEVESITPNRVIALLPSYCDLYPWMDACSSEAHANSGQTIPWGVTWVGGPTDMSNSSKKAFVIDTGIDLDHPDLNLNTSLSVSFVGSNGNDGNGHGTHLAGTIGAIDNNIGVVGVAAGIQLVAVQVLNNQGSGSYAGVIAGIDYVAQTGEPGDVVNLSLGGPANNSIDNAVIALGASGIYISIAAGNAAQNANNVSPARVNGANIFTVSNMNNKGWLANTSNYGNPPIDYAAPGTNILSTWLNGGYNTLSGSSMAAAHVSGLLLVTNGNIQINGYANGDPDGTPDPIAHQ</sequence>
<feature type="active site" description="Charge relay system" evidence="5">
    <location>
        <position position="222"/>
    </location>
</feature>
<dbReference type="Pfam" id="PF00082">
    <property type="entry name" value="Peptidase_S8"/>
    <property type="match status" value="1"/>
</dbReference>
<dbReference type="Pfam" id="PF05922">
    <property type="entry name" value="Inhibitor_I9"/>
    <property type="match status" value="1"/>
</dbReference>
<dbReference type="InterPro" id="IPR023827">
    <property type="entry name" value="Peptidase_S8_Asp-AS"/>
</dbReference>
<dbReference type="Gene3D" id="3.40.50.200">
    <property type="entry name" value="Peptidase S8/S53 domain"/>
    <property type="match status" value="1"/>
</dbReference>
<evidence type="ECO:0000256" key="1">
    <source>
        <dbReference type="ARBA" id="ARBA00011073"/>
    </source>
</evidence>
<dbReference type="GO" id="GO:0005615">
    <property type="term" value="C:extracellular space"/>
    <property type="evidence" value="ECO:0007669"/>
    <property type="project" value="TreeGrafter"/>
</dbReference>
<name>A0A937K1K8_9BACT</name>
<dbReference type="InterPro" id="IPR015500">
    <property type="entry name" value="Peptidase_S8_subtilisin-rel"/>
</dbReference>
<dbReference type="PANTHER" id="PTHR43806">
    <property type="entry name" value="PEPTIDASE S8"/>
    <property type="match status" value="1"/>
</dbReference>
<evidence type="ECO:0000313" key="9">
    <source>
        <dbReference type="Proteomes" id="UP000659388"/>
    </source>
</evidence>
<evidence type="ECO:0000256" key="4">
    <source>
        <dbReference type="ARBA" id="ARBA00022825"/>
    </source>
</evidence>
<evidence type="ECO:0000256" key="3">
    <source>
        <dbReference type="ARBA" id="ARBA00022801"/>
    </source>
</evidence>
<feature type="domain" description="Inhibitor I9" evidence="7">
    <location>
        <begin position="54"/>
        <end position="139"/>
    </location>
</feature>
<evidence type="ECO:0000259" key="7">
    <source>
        <dbReference type="Pfam" id="PF05922"/>
    </source>
</evidence>
<dbReference type="GO" id="GO:0004252">
    <property type="term" value="F:serine-type endopeptidase activity"/>
    <property type="evidence" value="ECO:0007669"/>
    <property type="project" value="UniProtKB-UniRule"/>
</dbReference>
<comment type="similarity">
    <text evidence="1 5">Belongs to the peptidase S8 family.</text>
</comment>
<feature type="active site" description="Charge relay system" evidence="5">
    <location>
        <position position="191"/>
    </location>
</feature>